<organism evidence="2 3">
    <name type="scientific">Microthlaspi erraticum</name>
    <dbReference type="NCBI Taxonomy" id="1685480"/>
    <lineage>
        <taxon>Eukaryota</taxon>
        <taxon>Viridiplantae</taxon>
        <taxon>Streptophyta</taxon>
        <taxon>Embryophyta</taxon>
        <taxon>Tracheophyta</taxon>
        <taxon>Spermatophyta</taxon>
        <taxon>Magnoliopsida</taxon>
        <taxon>eudicotyledons</taxon>
        <taxon>Gunneridae</taxon>
        <taxon>Pentapetalae</taxon>
        <taxon>rosids</taxon>
        <taxon>malvids</taxon>
        <taxon>Brassicales</taxon>
        <taxon>Brassicaceae</taxon>
        <taxon>Coluteocarpeae</taxon>
        <taxon>Microthlaspi</taxon>
    </lineage>
</organism>
<feature type="compositionally biased region" description="Basic and acidic residues" evidence="1">
    <location>
        <begin position="48"/>
        <end position="74"/>
    </location>
</feature>
<evidence type="ECO:0000313" key="3">
    <source>
        <dbReference type="Proteomes" id="UP000467841"/>
    </source>
</evidence>
<feature type="region of interest" description="Disordered" evidence="1">
    <location>
        <begin position="185"/>
        <end position="216"/>
    </location>
</feature>
<comment type="caution">
    <text evidence="2">The sequence shown here is derived from an EMBL/GenBank/DDBJ whole genome shotgun (WGS) entry which is preliminary data.</text>
</comment>
<accession>A0A6D2L117</accession>
<gene>
    <name evidence="2" type="ORF">MERR_LOCUS45371</name>
</gene>
<evidence type="ECO:0000313" key="2">
    <source>
        <dbReference type="EMBL" id="CAA7058135.1"/>
    </source>
</evidence>
<reference evidence="2" key="1">
    <citation type="submission" date="2020-01" db="EMBL/GenBank/DDBJ databases">
        <authorList>
            <person name="Mishra B."/>
        </authorList>
    </citation>
    <scope>NUCLEOTIDE SEQUENCE [LARGE SCALE GENOMIC DNA]</scope>
</reference>
<dbReference type="AlphaFoldDB" id="A0A6D2L117"/>
<name>A0A6D2L117_9BRAS</name>
<dbReference type="Proteomes" id="UP000467841">
    <property type="component" value="Unassembled WGS sequence"/>
</dbReference>
<proteinExistence type="predicted"/>
<feature type="compositionally biased region" description="Polar residues" evidence="1">
    <location>
        <begin position="33"/>
        <end position="45"/>
    </location>
</feature>
<protein>
    <submittedName>
        <fullName evidence="2">Uncharacterized protein</fullName>
    </submittedName>
</protein>
<dbReference type="EMBL" id="CACVBM020001718">
    <property type="protein sequence ID" value="CAA7058135.1"/>
    <property type="molecule type" value="Genomic_DNA"/>
</dbReference>
<evidence type="ECO:0000256" key="1">
    <source>
        <dbReference type="SAM" id="MobiDB-lite"/>
    </source>
</evidence>
<feature type="region of interest" description="Disordered" evidence="1">
    <location>
        <begin position="1"/>
        <end position="114"/>
    </location>
</feature>
<feature type="compositionally biased region" description="Basic residues" evidence="1">
    <location>
        <begin position="75"/>
        <end position="86"/>
    </location>
</feature>
<dbReference type="OrthoDB" id="10528473at2759"/>
<feature type="compositionally biased region" description="Basic and acidic residues" evidence="1">
    <location>
        <begin position="91"/>
        <end position="101"/>
    </location>
</feature>
<keyword evidence="3" id="KW-1185">Reference proteome</keyword>
<sequence length="216" mass="25602">MGTHLSERTVPARSSPGHLPLRSTHRREHTHQPLRSQNISSNLSPPYQRERRESQRRSEREGTRDTTHLRTPSERHRRNHSPRRHSPQQIWREKPHQRTETMEDNFSPNQSRPLPIGRNLDQEDFPTPPPRIQTEDQIRQDLHDIDIRYINCENQTESAARRQRVLEGNLNGQREETVAFLYNAPSNQAPPENERHFTHYPGNNPPERSYQYHPSH</sequence>